<keyword evidence="6" id="KW-1278">Translocase</keyword>
<keyword evidence="2" id="KW-0813">Transport</keyword>
<dbReference type="KEGG" id="tvo:TVG1397733"/>
<dbReference type="EMBL" id="BA000011">
    <property type="protein sequence ID" value="BAB60495.1"/>
    <property type="molecule type" value="Genomic_DNA"/>
</dbReference>
<evidence type="ECO:0000256" key="7">
    <source>
        <dbReference type="ARBA" id="ARBA00023065"/>
    </source>
</evidence>
<dbReference type="CDD" id="cd03257">
    <property type="entry name" value="ABC_NikE_OppD_transporters"/>
    <property type="match status" value="1"/>
</dbReference>
<gene>
    <name evidence="14" type="ORF">TVG1397733</name>
</gene>
<keyword evidence="3" id="KW-1003">Cell membrane</keyword>
<evidence type="ECO:0000256" key="2">
    <source>
        <dbReference type="ARBA" id="ARBA00022448"/>
    </source>
</evidence>
<evidence type="ECO:0000256" key="6">
    <source>
        <dbReference type="ARBA" id="ARBA00022967"/>
    </source>
</evidence>
<dbReference type="Pfam" id="PF00005">
    <property type="entry name" value="ABC_tran"/>
    <property type="match status" value="1"/>
</dbReference>
<dbReference type="GO" id="GO:0016887">
    <property type="term" value="F:ATP hydrolysis activity"/>
    <property type="evidence" value="ECO:0007669"/>
    <property type="project" value="InterPro"/>
</dbReference>
<dbReference type="eggNOG" id="arCOG00181">
    <property type="taxonomic scope" value="Archaea"/>
</dbReference>
<dbReference type="SMART" id="SM00382">
    <property type="entry name" value="AAA"/>
    <property type="match status" value="1"/>
</dbReference>
<dbReference type="GO" id="GO:0015413">
    <property type="term" value="F:ABC-type nickel transporter activity"/>
    <property type="evidence" value="ECO:0007669"/>
    <property type="project" value="UniProtKB-EC"/>
</dbReference>
<dbReference type="Gene3D" id="3.40.50.300">
    <property type="entry name" value="P-loop containing nucleotide triphosphate hydrolases"/>
    <property type="match status" value="2"/>
</dbReference>
<keyword evidence="4" id="KW-0547">Nucleotide-binding</keyword>
<evidence type="ECO:0000256" key="11">
    <source>
        <dbReference type="ARBA" id="ARBA00044143"/>
    </source>
</evidence>
<dbReference type="AlphaFoldDB" id="Q978R2"/>
<comment type="catalytic activity">
    <reaction evidence="12">
        <text>Ni(2+)(out) + ATP + H2O = Ni(2+)(in) + ADP + phosphate + H(+)</text>
        <dbReference type="Rhea" id="RHEA:15557"/>
        <dbReference type="ChEBI" id="CHEBI:15377"/>
        <dbReference type="ChEBI" id="CHEBI:15378"/>
        <dbReference type="ChEBI" id="CHEBI:30616"/>
        <dbReference type="ChEBI" id="CHEBI:43474"/>
        <dbReference type="ChEBI" id="CHEBI:49786"/>
        <dbReference type="ChEBI" id="CHEBI:456216"/>
        <dbReference type="EC" id="7.2.2.11"/>
    </reaction>
    <physiologicalReaction direction="left-to-right" evidence="12">
        <dbReference type="Rhea" id="RHEA:15558"/>
    </physiologicalReaction>
</comment>
<dbReference type="InterPro" id="IPR003439">
    <property type="entry name" value="ABC_transporter-like_ATP-bd"/>
</dbReference>
<dbReference type="InterPro" id="IPR027417">
    <property type="entry name" value="P-loop_NTPase"/>
</dbReference>
<dbReference type="GeneID" id="25392648"/>
<dbReference type="InterPro" id="IPR013563">
    <property type="entry name" value="Oligopep_ABC_C"/>
</dbReference>
<dbReference type="Proteomes" id="UP000001017">
    <property type="component" value="Chromosome"/>
</dbReference>
<dbReference type="Pfam" id="PF08352">
    <property type="entry name" value="oligo_HPY"/>
    <property type="match status" value="1"/>
</dbReference>
<evidence type="ECO:0000256" key="9">
    <source>
        <dbReference type="ARBA" id="ARBA00038669"/>
    </source>
</evidence>
<reference evidence="14 15" key="2">
    <citation type="journal article" date="2000" name="Proc. Natl. Acad. Sci. U.S.A.">
        <title>Archaeal adaptation to higher temperatures revealed by genomic sequence of Thermoplasma volcanium.</title>
        <authorList>
            <person name="Kawashima T."/>
            <person name="Amano N."/>
            <person name="Koike H."/>
            <person name="Makino S."/>
            <person name="Higuchi S."/>
            <person name="Kawashima-Ohya Y."/>
            <person name="Watanabe K."/>
            <person name="Yamazaki M."/>
            <person name="Kanehori K."/>
            <person name="Kawamoto T."/>
            <person name="Nunoshiba T."/>
            <person name="Yamamoto Y."/>
            <person name="Aramaki H."/>
            <person name="Makino K."/>
            <person name="Suzuki M."/>
        </authorList>
    </citation>
    <scope>NUCLEOTIDE SEQUENCE [LARGE SCALE GENOMIC DNA]</scope>
    <source>
        <strain evidence="15">ATCC 51530 / DSM 4299 / JCM 9571 / NBRC 15438 / GSS1</strain>
    </source>
</reference>
<keyword evidence="5 14" id="KW-0067">ATP-binding</keyword>
<evidence type="ECO:0000313" key="15">
    <source>
        <dbReference type="Proteomes" id="UP000001017"/>
    </source>
</evidence>
<protein>
    <recommendedName>
        <fullName evidence="11">Nickel import system ATP-binding protein NikD</fullName>
        <ecNumber evidence="10">7.2.2.11</ecNumber>
    </recommendedName>
</protein>
<dbReference type="GO" id="GO:0015833">
    <property type="term" value="P:peptide transport"/>
    <property type="evidence" value="ECO:0007669"/>
    <property type="project" value="InterPro"/>
</dbReference>
<dbReference type="PaxDb" id="273116-14325592"/>
<dbReference type="STRING" id="273116.gene:9382161"/>
<dbReference type="PROSITE" id="PS50893">
    <property type="entry name" value="ABC_TRANSPORTER_2"/>
    <property type="match status" value="1"/>
</dbReference>
<dbReference type="GO" id="GO:0005524">
    <property type="term" value="F:ATP binding"/>
    <property type="evidence" value="ECO:0007669"/>
    <property type="project" value="UniProtKB-KW"/>
</dbReference>
<dbReference type="EC" id="7.2.2.11" evidence="10"/>
<evidence type="ECO:0000256" key="4">
    <source>
        <dbReference type="ARBA" id="ARBA00022741"/>
    </source>
</evidence>
<evidence type="ECO:0000256" key="10">
    <source>
        <dbReference type="ARBA" id="ARBA00039098"/>
    </source>
</evidence>
<dbReference type="InterPro" id="IPR003593">
    <property type="entry name" value="AAA+_ATPase"/>
</dbReference>
<comment type="subunit">
    <text evidence="9">The complex is composed of two ATP-binding proteins (NikD and NikE), two transmembrane proteins (NikB and NikC) and a solute-binding protein (NikA).</text>
</comment>
<evidence type="ECO:0000256" key="8">
    <source>
        <dbReference type="ARBA" id="ARBA00023136"/>
    </source>
</evidence>
<dbReference type="SUPFAM" id="SSF52540">
    <property type="entry name" value="P-loop containing nucleoside triphosphate hydrolases"/>
    <property type="match status" value="1"/>
</dbReference>
<feature type="domain" description="ABC transporter" evidence="13">
    <location>
        <begin position="16"/>
        <end position="444"/>
    </location>
</feature>
<name>Q978R2_THEVO</name>
<evidence type="ECO:0000313" key="14">
    <source>
        <dbReference type="EMBL" id="BAB60495.1"/>
    </source>
</evidence>
<evidence type="ECO:0000256" key="1">
    <source>
        <dbReference type="ARBA" id="ARBA00004202"/>
    </source>
</evidence>
<dbReference type="RefSeq" id="WP_010917587.1">
    <property type="nucleotide sequence ID" value="NC_002689.2"/>
</dbReference>
<accession>Q978R2</accession>
<evidence type="ECO:0000256" key="12">
    <source>
        <dbReference type="ARBA" id="ARBA00048610"/>
    </source>
</evidence>
<evidence type="ECO:0000259" key="13">
    <source>
        <dbReference type="PROSITE" id="PS50893"/>
    </source>
</evidence>
<dbReference type="InterPro" id="IPR050388">
    <property type="entry name" value="ABC_Ni/Peptide_Import"/>
</dbReference>
<dbReference type="PANTHER" id="PTHR43297">
    <property type="entry name" value="OLIGOPEPTIDE TRANSPORT ATP-BINDING PROTEIN APPD"/>
    <property type="match status" value="1"/>
</dbReference>
<dbReference type="GO" id="GO:0005886">
    <property type="term" value="C:plasma membrane"/>
    <property type="evidence" value="ECO:0007669"/>
    <property type="project" value="UniProtKB-SubCell"/>
</dbReference>
<dbReference type="PANTHER" id="PTHR43297:SF13">
    <property type="entry name" value="NICKEL ABC TRANSPORTER, ATP-BINDING PROTEIN"/>
    <property type="match status" value="1"/>
</dbReference>
<comment type="subcellular location">
    <subcellularLocation>
        <location evidence="1">Cell membrane</location>
        <topology evidence="1">Peripheral membrane protein</topology>
    </subcellularLocation>
</comment>
<reference evidence="14 15" key="1">
    <citation type="journal article" date="1999" name="Proc. Jpn. Acad.">
        <title>Determination of the complete genomic DNA sequence of Thermoplasma volvanium GSS1.</title>
        <authorList>
            <person name="Kawashima T."/>
            <person name="Yamamoto Y."/>
            <person name="Aramaki H."/>
            <person name="Nunoshiba T."/>
            <person name="Kawamoto T."/>
            <person name="Watanabe K."/>
            <person name="Yamazaki M."/>
            <person name="Kanehori K."/>
            <person name="Amano N."/>
            <person name="Ohya Y."/>
            <person name="Makino K."/>
            <person name="Suzuki M."/>
        </authorList>
    </citation>
    <scope>NUCLEOTIDE SEQUENCE [LARGE SCALE GENOMIC DNA]</scope>
    <source>
        <strain evidence="15">ATCC 51530 / DSM 4299 / JCM 9571 / NBRC 15438 / GSS1</strain>
    </source>
</reference>
<evidence type="ECO:0000256" key="3">
    <source>
        <dbReference type="ARBA" id="ARBA00022475"/>
    </source>
</evidence>
<evidence type="ECO:0000256" key="5">
    <source>
        <dbReference type="ARBA" id="ARBA00022840"/>
    </source>
</evidence>
<proteinExistence type="predicted"/>
<keyword evidence="8" id="KW-0472">Membrane</keyword>
<keyword evidence="15" id="KW-1185">Reference proteome</keyword>
<dbReference type="NCBIfam" id="TIGR01727">
    <property type="entry name" value="oligo_HPY"/>
    <property type="match status" value="1"/>
</dbReference>
<dbReference type="HOGENOM" id="CLU_000604_1_23_2"/>
<keyword evidence="7" id="KW-0406">Ion transport</keyword>
<dbReference type="OrthoDB" id="18209at2157"/>
<dbReference type="PhylomeDB" id="Q978R2"/>
<sequence>MIEEQRSKEEEIQPIVKVNNLVTQFFTYKGIVKALDGVSFQIKPGEILGLVGESGCGKSVTATSIMDLIPDPPGRIISGEIYIDNFNILADLDKQAKIIVKSETKVKVKRNKRYMKRHNFIMSKIRGNKISMIFQEPSLSMNPVMKIGDQITEAILLHSKIEIANSIIRRETMSDDDLKKFYETASALKSHLELRRYVHSWAQDYGVAEAEEGIIEIIERNDQNALQELKSIVEEQKTHINLKYIGLERDYERYNELLFDLNLQLLAAESRKDENKISELRGQIKHTQSYIRSKFTSYRIIKKFIGKRIDEPFKKEARRRALELLKLVNIAGPERVIDSYPHELSGGMLQRSMIAMALSSNPKILIADEPTTALDVTTQAQILDIMKDLNRVTKTSILFITHDLAVIAEMCHRVAVMYAGNIVEEAPVKEIFKNPKHPYTVGLLKAIPRPDVKVDKFEKLESIKGSVPNLINPPSGCRFNPRCPFRMDICDKEKPKLIDIGNGHKVACFLFEDKNGVEKEAE</sequence>
<organism evidence="14 15">
    <name type="scientific">Thermoplasma volcanium (strain ATCC 51530 / DSM 4299 / JCM 9571 / NBRC 15438 / GSS1)</name>
    <dbReference type="NCBI Taxonomy" id="273116"/>
    <lineage>
        <taxon>Archaea</taxon>
        <taxon>Methanobacteriati</taxon>
        <taxon>Thermoplasmatota</taxon>
        <taxon>Thermoplasmata</taxon>
        <taxon>Thermoplasmatales</taxon>
        <taxon>Thermoplasmataceae</taxon>
        <taxon>Thermoplasma</taxon>
    </lineage>
</organism>